<gene>
    <name evidence="2" type="ORF">HYDPIDRAFT_118983</name>
</gene>
<evidence type="ECO:0000313" key="2">
    <source>
        <dbReference type="EMBL" id="KIJ58924.1"/>
    </source>
</evidence>
<sequence>MALYKATLPLQLGVIDPMFTHSLLRRSLGRHMELPNSFCNMRACFSHPVPKATRGPLTSGCAQTQRPLNSPSIRSR</sequence>
<evidence type="ECO:0000313" key="3">
    <source>
        <dbReference type="Proteomes" id="UP000053820"/>
    </source>
</evidence>
<proteinExistence type="predicted"/>
<feature type="compositionally biased region" description="Polar residues" evidence="1">
    <location>
        <begin position="60"/>
        <end position="76"/>
    </location>
</feature>
<name>A0A0C9V0Y5_9AGAM</name>
<evidence type="ECO:0000256" key="1">
    <source>
        <dbReference type="SAM" id="MobiDB-lite"/>
    </source>
</evidence>
<reference evidence="2 3" key="1">
    <citation type="submission" date="2014-04" db="EMBL/GenBank/DDBJ databases">
        <title>Evolutionary Origins and Diversification of the Mycorrhizal Mutualists.</title>
        <authorList>
            <consortium name="DOE Joint Genome Institute"/>
            <consortium name="Mycorrhizal Genomics Consortium"/>
            <person name="Kohler A."/>
            <person name="Kuo A."/>
            <person name="Nagy L.G."/>
            <person name="Floudas D."/>
            <person name="Copeland A."/>
            <person name="Barry K.W."/>
            <person name="Cichocki N."/>
            <person name="Veneault-Fourrey C."/>
            <person name="LaButti K."/>
            <person name="Lindquist E.A."/>
            <person name="Lipzen A."/>
            <person name="Lundell T."/>
            <person name="Morin E."/>
            <person name="Murat C."/>
            <person name="Riley R."/>
            <person name="Ohm R."/>
            <person name="Sun H."/>
            <person name="Tunlid A."/>
            <person name="Henrissat B."/>
            <person name="Grigoriev I.V."/>
            <person name="Hibbett D.S."/>
            <person name="Martin F."/>
        </authorList>
    </citation>
    <scope>NUCLEOTIDE SEQUENCE [LARGE SCALE GENOMIC DNA]</scope>
    <source>
        <strain evidence="2 3">MD-312</strain>
    </source>
</reference>
<accession>A0A0C9V0Y5</accession>
<protein>
    <submittedName>
        <fullName evidence="2">Uncharacterized protein</fullName>
    </submittedName>
</protein>
<dbReference type="AlphaFoldDB" id="A0A0C9V0Y5"/>
<organism evidence="2 3">
    <name type="scientific">Hydnomerulius pinastri MD-312</name>
    <dbReference type="NCBI Taxonomy" id="994086"/>
    <lineage>
        <taxon>Eukaryota</taxon>
        <taxon>Fungi</taxon>
        <taxon>Dikarya</taxon>
        <taxon>Basidiomycota</taxon>
        <taxon>Agaricomycotina</taxon>
        <taxon>Agaricomycetes</taxon>
        <taxon>Agaricomycetidae</taxon>
        <taxon>Boletales</taxon>
        <taxon>Boletales incertae sedis</taxon>
        <taxon>Leucogyrophana</taxon>
    </lineage>
</organism>
<keyword evidence="3" id="KW-1185">Reference proteome</keyword>
<dbReference type="EMBL" id="KN839904">
    <property type="protein sequence ID" value="KIJ58924.1"/>
    <property type="molecule type" value="Genomic_DNA"/>
</dbReference>
<dbReference type="HOGENOM" id="CLU_2654809_0_0_1"/>
<dbReference type="Proteomes" id="UP000053820">
    <property type="component" value="Unassembled WGS sequence"/>
</dbReference>
<feature type="region of interest" description="Disordered" evidence="1">
    <location>
        <begin position="52"/>
        <end position="76"/>
    </location>
</feature>